<keyword evidence="6" id="KW-0677">Repeat</keyword>
<feature type="transmembrane region" description="Helical" evidence="10">
    <location>
        <begin position="719"/>
        <end position="738"/>
    </location>
</feature>
<evidence type="ECO:0000256" key="10">
    <source>
        <dbReference type="SAM" id="Phobius"/>
    </source>
</evidence>
<organism evidence="11 12">
    <name type="scientific">Macrostomum lignano</name>
    <dbReference type="NCBI Taxonomy" id="282301"/>
    <lineage>
        <taxon>Eukaryota</taxon>
        <taxon>Metazoa</taxon>
        <taxon>Spiralia</taxon>
        <taxon>Lophotrochozoa</taxon>
        <taxon>Platyhelminthes</taxon>
        <taxon>Rhabditophora</taxon>
        <taxon>Macrostomorpha</taxon>
        <taxon>Macrostomida</taxon>
        <taxon>Macrostomidae</taxon>
        <taxon>Macrostomum</taxon>
    </lineage>
</organism>
<proteinExistence type="predicted"/>
<feature type="non-terminal residue" evidence="11">
    <location>
        <position position="1"/>
    </location>
</feature>
<keyword evidence="12" id="KW-1185">Reference proteome</keyword>
<keyword evidence="4" id="KW-0109">Calcium transport</keyword>
<keyword evidence="8" id="KW-0406">Ion transport</keyword>
<sequence>SWTVSVLAAYSAAFQFSSEFPADCRMHRHQQLQSLYIEVPQHKQALERYQQLRHELPDPDQFERLVLLQQETRTGSGDTAAHLVVRRLPDAVAVDFLDYVKATERSLDERNSSGATPLLLCCGLGKPLSAGYLLRSGLCDVNASNCIGIQPLLQACALGQLTLAGRLLDCGADPTAADITGSNAFHQLMEQPELEARLEDVLAMMARLQSLGLRLSDENSIGFNPLFVGVQRDRLDFLRALLAAPEFGDAVVEECLQNSHGMTLAHVAAGHSCLASLELLLAERFGPERWSRLLLSRVTGGICAGFTCLHFAVQARLTKNIAHLVRHGLRLSARSDSGLTCVDLAIESDGLDSLLAACENSAELEVVHSLIDPVWSSCALPSSEEAEQIMYSHCSLHLRRRIAAIRGRDTVGVANRFAYGDLLVDDGDFHPAIQLLYAAIRDNSVRLLLSISALRLWDGLVFSPSSVDQQFRAYIVHLGQERRLDESLLKAIVAGPSCEDRVADLATEALSDRYSLWCMNNVAVAALKWRRFAVAKELLVMRQFDLVPTCLLVLIECRLLSSSGLSRWPACLFDEGGSGGDGGGSDLLPCRRGRVSVDLRLFESHRFATRLLLNSVRQLYKNCRETQRSDVFKFLRGSFGLASAAAAGTRGPLFNCTDPVKSKPAERSVFELMQLSGCQQVFSTKCLNDFVDRAWLGSGAMPPRPKGRRAATLPLIGRYFLDFLSYALFMVMYCRLAVFGPLPNTKWLEVTLLMAFSAGFLCQEMPEVWDAMRRNQKFSHQFCAKFYSRRCNCKCCVGGDGCCGTCGVGAYRKLTTGLLLMPINFIFLLYVLARSLLTYFRTDRWNAIDLIVILIPGVTACIMLSTDNSSEQLYFFTGFAIVALGLRLLSYLRPFHWIGPTVSMMRSLFLRDLPPFLCINCIIIGLFGLLVVNLLCPRPNRDWYLLMRQVAVRGFFLTFGQLEMDLPGEQTKLMDELDTFLGSNGTVASEEAAVVSDSVLFFRKLYANALVFVILLVFLVMTNMLIAKFSLTVAEKSERAFDIWRLSKAKLMIQYERHWLTPPPVNVLEMLFMPLLWSFYYRRRRARAQGWTPSEQKFRNFSDRYRSFLRYQAFKFRGKRRHLRDKIYPNGTAVEKLSTKCANIAAKQASKLDNIESQVRLVGDRLRQGGRIDVGEAQRRRLD</sequence>
<keyword evidence="10" id="KW-0812">Transmembrane</keyword>
<feature type="transmembrane region" description="Helical" evidence="10">
    <location>
        <begin position="845"/>
        <end position="866"/>
    </location>
</feature>
<feature type="transmembrane region" description="Helical" evidence="10">
    <location>
        <begin position="814"/>
        <end position="833"/>
    </location>
</feature>
<keyword evidence="9" id="KW-0407">Ion channel</keyword>
<feature type="transmembrane region" description="Helical" evidence="10">
    <location>
        <begin position="913"/>
        <end position="936"/>
    </location>
</feature>
<evidence type="ECO:0000313" key="12">
    <source>
        <dbReference type="Proteomes" id="UP000215902"/>
    </source>
</evidence>
<dbReference type="PANTHER" id="PTHR10582">
    <property type="entry name" value="TRANSIENT RECEPTOR POTENTIAL ION CHANNEL PROTEIN"/>
    <property type="match status" value="1"/>
</dbReference>
<dbReference type="InterPro" id="IPR002110">
    <property type="entry name" value="Ankyrin_rpt"/>
</dbReference>
<keyword evidence="3" id="KW-1003">Cell membrane</keyword>
<evidence type="ECO:0000256" key="5">
    <source>
        <dbReference type="ARBA" id="ARBA00022673"/>
    </source>
</evidence>
<dbReference type="GO" id="GO:0005886">
    <property type="term" value="C:plasma membrane"/>
    <property type="evidence" value="ECO:0007669"/>
    <property type="project" value="UniProtKB-SubCell"/>
</dbReference>
<dbReference type="GO" id="GO:0005262">
    <property type="term" value="F:calcium channel activity"/>
    <property type="evidence" value="ECO:0007669"/>
    <property type="project" value="UniProtKB-KW"/>
</dbReference>
<keyword evidence="2" id="KW-0813">Transport</keyword>
<dbReference type="InterPro" id="IPR036770">
    <property type="entry name" value="Ankyrin_rpt-contain_sf"/>
</dbReference>
<evidence type="ECO:0000256" key="2">
    <source>
        <dbReference type="ARBA" id="ARBA00022448"/>
    </source>
</evidence>
<keyword evidence="10" id="KW-0472">Membrane</keyword>
<feature type="transmembrane region" description="Helical" evidence="10">
    <location>
        <begin position="1005"/>
        <end position="1026"/>
    </location>
</feature>
<comment type="caution">
    <text evidence="11">The sequence shown here is derived from an EMBL/GenBank/DDBJ whole genome shotgun (WGS) entry which is preliminary data.</text>
</comment>
<dbReference type="STRING" id="282301.A0A267GI11"/>
<evidence type="ECO:0000256" key="9">
    <source>
        <dbReference type="ARBA" id="ARBA00023303"/>
    </source>
</evidence>
<dbReference type="EMBL" id="NIVC01000309">
    <property type="protein sequence ID" value="PAA85693.1"/>
    <property type="molecule type" value="Genomic_DNA"/>
</dbReference>
<evidence type="ECO:0000256" key="7">
    <source>
        <dbReference type="ARBA" id="ARBA00022837"/>
    </source>
</evidence>
<dbReference type="InterPro" id="IPR024862">
    <property type="entry name" value="TRPV"/>
</dbReference>
<comment type="subcellular location">
    <subcellularLocation>
        <location evidence="1">Cell membrane</location>
        <topology evidence="1">Multi-pass membrane protein</topology>
    </subcellularLocation>
</comment>
<dbReference type="Gene3D" id="1.25.40.20">
    <property type="entry name" value="Ankyrin repeat-containing domain"/>
    <property type="match status" value="2"/>
</dbReference>
<evidence type="ECO:0000256" key="1">
    <source>
        <dbReference type="ARBA" id="ARBA00004651"/>
    </source>
</evidence>
<dbReference type="SMART" id="SM00248">
    <property type="entry name" value="ANK"/>
    <property type="match status" value="6"/>
</dbReference>
<name>A0A267GI11_9PLAT</name>
<feature type="transmembrane region" description="Helical" evidence="10">
    <location>
        <begin position="1064"/>
        <end position="1081"/>
    </location>
</feature>
<evidence type="ECO:0000256" key="3">
    <source>
        <dbReference type="ARBA" id="ARBA00022475"/>
    </source>
</evidence>
<protein>
    <submittedName>
        <fullName evidence="11">Uncharacterized protein</fullName>
    </submittedName>
</protein>
<dbReference type="Proteomes" id="UP000215902">
    <property type="component" value="Unassembled WGS sequence"/>
</dbReference>
<accession>A0A267GI11</accession>
<evidence type="ECO:0000313" key="11">
    <source>
        <dbReference type="EMBL" id="PAA85693.1"/>
    </source>
</evidence>
<evidence type="ECO:0000256" key="4">
    <source>
        <dbReference type="ARBA" id="ARBA00022568"/>
    </source>
</evidence>
<reference evidence="11 12" key="1">
    <citation type="submission" date="2017-06" db="EMBL/GenBank/DDBJ databases">
        <title>A platform for efficient transgenesis in Macrostomum lignano, a flatworm model organism for stem cell research.</title>
        <authorList>
            <person name="Berezikov E."/>
        </authorList>
    </citation>
    <scope>NUCLEOTIDE SEQUENCE [LARGE SCALE GENOMIC DNA]</scope>
    <source>
        <strain evidence="11">DV1</strain>
        <tissue evidence="11">Whole organism</tissue>
    </source>
</reference>
<keyword evidence="5" id="KW-0107">Calcium channel</keyword>
<keyword evidence="7" id="KW-0106">Calcium</keyword>
<evidence type="ECO:0000256" key="6">
    <source>
        <dbReference type="ARBA" id="ARBA00022737"/>
    </source>
</evidence>
<evidence type="ECO:0000256" key="8">
    <source>
        <dbReference type="ARBA" id="ARBA00023065"/>
    </source>
</evidence>
<dbReference type="AlphaFoldDB" id="A0A267GI11"/>
<keyword evidence="10" id="KW-1133">Transmembrane helix</keyword>
<gene>
    <name evidence="11" type="ORF">BOX15_Mlig003738g2</name>
</gene>
<feature type="transmembrane region" description="Helical" evidence="10">
    <location>
        <begin position="873"/>
        <end position="893"/>
    </location>
</feature>
<dbReference type="SUPFAM" id="SSF48403">
    <property type="entry name" value="Ankyrin repeat"/>
    <property type="match status" value="1"/>
</dbReference>
<dbReference type="PANTHER" id="PTHR10582:SF2">
    <property type="entry name" value="INACTIVE"/>
    <property type="match status" value="1"/>
</dbReference>
<dbReference type="GO" id="GO:0098703">
    <property type="term" value="P:calcium ion import across plasma membrane"/>
    <property type="evidence" value="ECO:0007669"/>
    <property type="project" value="TreeGrafter"/>
</dbReference>